<comment type="function">
    <text evidence="2">May be involved in the metabolism of insect hormones and in the breakdown of synthetic insecticides.</text>
</comment>
<protein>
    <submittedName>
        <fullName evidence="11">Putative cytochrome P450 4ac1</fullName>
    </submittedName>
</protein>
<name>A0A0K8WKJ0_BACLA</name>
<dbReference type="PANTHER" id="PTHR24291:SF105">
    <property type="entry name" value="CYTOCHROME P450 4P1-RELATED"/>
    <property type="match status" value="1"/>
</dbReference>
<comment type="cofactor">
    <cofactor evidence="1 9">
        <name>heme</name>
        <dbReference type="ChEBI" id="CHEBI:30413"/>
    </cofactor>
</comment>
<dbReference type="PRINTS" id="PR00385">
    <property type="entry name" value="P450"/>
</dbReference>
<dbReference type="InterPro" id="IPR002401">
    <property type="entry name" value="Cyt_P450_E_grp-I"/>
</dbReference>
<accession>A0A0K8WKJ0</accession>
<keyword evidence="6 10" id="KW-0560">Oxidoreductase</keyword>
<dbReference type="InterPro" id="IPR001128">
    <property type="entry name" value="Cyt_P450"/>
</dbReference>
<evidence type="ECO:0000256" key="4">
    <source>
        <dbReference type="ARBA" id="ARBA00022617"/>
    </source>
</evidence>
<evidence type="ECO:0000256" key="1">
    <source>
        <dbReference type="ARBA" id="ARBA00001971"/>
    </source>
</evidence>
<feature type="binding site" description="axial binding residue" evidence="9">
    <location>
        <position position="460"/>
    </location>
    <ligand>
        <name>heme</name>
        <dbReference type="ChEBI" id="CHEBI:30413"/>
    </ligand>
    <ligandPart>
        <name>Fe</name>
        <dbReference type="ChEBI" id="CHEBI:18248"/>
    </ligandPart>
</feature>
<dbReference type="EMBL" id="GDHF01000939">
    <property type="protein sequence ID" value="JAI51375.1"/>
    <property type="molecule type" value="Transcribed_RNA"/>
</dbReference>
<dbReference type="OrthoDB" id="1470350at2759"/>
<evidence type="ECO:0000256" key="7">
    <source>
        <dbReference type="ARBA" id="ARBA00023004"/>
    </source>
</evidence>
<gene>
    <name evidence="11" type="primary">Cyp4ac1_0</name>
    <name evidence="11" type="ORF">c1_g1_i1</name>
</gene>
<dbReference type="PANTHER" id="PTHR24291">
    <property type="entry name" value="CYTOCHROME P450 FAMILY 4"/>
    <property type="match status" value="1"/>
</dbReference>
<dbReference type="InterPro" id="IPR036396">
    <property type="entry name" value="Cyt_P450_sf"/>
</dbReference>
<keyword evidence="4 9" id="KW-0349">Heme</keyword>
<evidence type="ECO:0000256" key="8">
    <source>
        <dbReference type="ARBA" id="ARBA00023033"/>
    </source>
</evidence>
<organism evidence="11">
    <name type="scientific">Bactrocera latifrons</name>
    <name type="common">Malaysian fruit fly</name>
    <name type="synonym">Chaetodacus latifrons</name>
    <dbReference type="NCBI Taxonomy" id="174628"/>
    <lineage>
        <taxon>Eukaryota</taxon>
        <taxon>Metazoa</taxon>
        <taxon>Ecdysozoa</taxon>
        <taxon>Arthropoda</taxon>
        <taxon>Hexapoda</taxon>
        <taxon>Insecta</taxon>
        <taxon>Pterygota</taxon>
        <taxon>Neoptera</taxon>
        <taxon>Endopterygota</taxon>
        <taxon>Diptera</taxon>
        <taxon>Brachycera</taxon>
        <taxon>Muscomorpha</taxon>
        <taxon>Tephritoidea</taxon>
        <taxon>Tephritidae</taxon>
        <taxon>Bactrocera</taxon>
        <taxon>Bactrocera</taxon>
    </lineage>
</organism>
<proteinExistence type="inferred from homology"/>
<keyword evidence="8 10" id="KW-0503">Monooxygenase</keyword>
<dbReference type="SUPFAM" id="SSF48264">
    <property type="entry name" value="Cytochrome P450"/>
    <property type="match status" value="1"/>
</dbReference>
<keyword evidence="7 9" id="KW-0408">Iron</keyword>
<dbReference type="GO" id="GO:0016705">
    <property type="term" value="F:oxidoreductase activity, acting on paired donors, with incorporation or reduction of molecular oxygen"/>
    <property type="evidence" value="ECO:0007669"/>
    <property type="project" value="InterPro"/>
</dbReference>
<dbReference type="PROSITE" id="PS00086">
    <property type="entry name" value="CYTOCHROME_P450"/>
    <property type="match status" value="1"/>
</dbReference>
<dbReference type="Gene3D" id="1.10.630.10">
    <property type="entry name" value="Cytochrome P450"/>
    <property type="match status" value="1"/>
</dbReference>
<comment type="similarity">
    <text evidence="3 10">Belongs to the cytochrome P450 family.</text>
</comment>
<dbReference type="GO" id="GO:0005506">
    <property type="term" value="F:iron ion binding"/>
    <property type="evidence" value="ECO:0007669"/>
    <property type="project" value="InterPro"/>
</dbReference>
<dbReference type="InterPro" id="IPR017972">
    <property type="entry name" value="Cyt_P450_CS"/>
</dbReference>
<dbReference type="AlphaFoldDB" id="A0A0K8WKJ0"/>
<reference evidence="11" key="1">
    <citation type="submission" date="2015-06" db="EMBL/GenBank/DDBJ databases">
        <authorList>
            <person name="Hoefler B.C."/>
            <person name="Straight P.D."/>
        </authorList>
    </citation>
    <scope>NUCLEOTIDE SEQUENCE</scope>
</reference>
<evidence type="ECO:0000256" key="6">
    <source>
        <dbReference type="ARBA" id="ARBA00023002"/>
    </source>
</evidence>
<evidence type="ECO:0000313" key="11">
    <source>
        <dbReference type="EMBL" id="JAI51375.1"/>
    </source>
</evidence>
<evidence type="ECO:0000256" key="3">
    <source>
        <dbReference type="ARBA" id="ARBA00010617"/>
    </source>
</evidence>
<evidence type="ECO:0000256" key="5">
    <source>
        <dbReference type="ARBA" id="ARBA00022723"/>
    </source>
</evidence>
<dbReference type="InterPro" id="IPR050196">
    <property type="entry name" value="Cytochrome_P450_Monoox"/>
</dbReference>
<evidence type="ECO:0000256" key="2">
    <source>
        <dbReference type="ARBA" id="ARBA00003690"/>
    </source>
</evidence>
<dbReference type="CDD" id="cd20628">
    <property type="entry name" value="CYP4"/>
    <property type="match status" value="1"/>
</dbReference>
<evidence type="ECO:0000256" key="9">
    <source>
        <dbReference type="PIRSR" id="PIRSR602401-1"/>
    </source>
</evidence>
<sequence length="515" mass="60053">MSLFTFLLCFSIFLLGLTLYLKRLSKVYYLLAFCKRLKTVDGSKVTDKVYIVPGRTIFGNNFDILNSNPEDIYYWSRELYQSAKGKPYALYYYKGVIYSITSPESIQEVFQSQTLNTKGILYDLVRPFLGEGLLVSSDQQWHDRRKLLTPAFHFNILQSFIEVFKNETVKLVNLLSAKKDQNINLNEIIPEFTLNSVCETALGICLDDITGSSEYRKVIHDIELVMVNRTCNPFMYFPWIFKLFGDYKGFYKNLKVAHDFSSKIITKKREEFQKRQFANETMHENDDEIGKRKRYAMLDMLFHAEYEGIIDHRGICDEVNTFLFEGYDTTATCLIFTLFNLAIHPDIQEKCYREVKNSDLPSMSIFDFNQLGYLECVVKETLRLQPSVPFISRYCREDTELNGVILSAGSQINIHILDIMRDERHFPDPLKYNPDRFLPENSINRHPFAFVPFSAGSRNCIGQRFAMLEIKAMLVGILQNFRLLPVTNPDDIRYEYGLVLRTKENVLVKMVKRAH</sequence>
<evidence type="ECO:0000256" key="10">
    <source>
        <dbReference type="RuleBase" id="RU000461"/>
    </source>
</evidence>
<dbReference type="GO" id="GO:0020037">
    <property type="term" value="F:heme binding"/>
    <property type="evidence" value="ECO:0007669"/>
    <property type="project" value="InterPro"/>
</dbReference>
<dbReference type="Pfam" id="PF00067">
    <property type="entry name" value="p450"/>
    <property type="match status" value="1"/>
</dbReference>
<keyword evidence="5 9" id="KW-0479">Metal-binding</keyword>
<dbReference type="GO" id="GO:0004497">
    <property type="term" value="F:monooxygenase activity"/>
    <property type="evidence" value="ECO:0007669"/>
    <property type="project" value="UniProtKB-KW"/>
</dbReference>
<dbReference type="PRINTS" id="PR00463">
    <property type="entry name" value="EP450I"/>
</dbReference>